<gene>
    <name evidence="1" type="ORF">DFP72DRAFT_930922</name>
</gene>
<proteinExistence type="predicted"/>
<organism evidence="1 2">
    <name type="scientific">Ephemerocybe angulata</name>
    <dbReference type="NCBI Taxonomy" id="980116"/>
    <lineage>
        <taxon>Eukaryota</taxon>
        <taxon>Fungi</taxon>
        <taxon>Dikarya</taxon>
        <taxon>Basidiomycota</taxon>
        <taxon>Agaricomycotina</taxon>
        <taxon>Agaricomycetes</taxon>
        <taxon>Agaricomycetidae</taxon>
        <taxon>Agaricales</taxon>
        <taxon>Agaricineae</taxon>
        <taxon>Psathyrellaceae</taxon>
        <taxon>Ephemerocybe</taxon>
    </lineage>
</organism>
<evidence type="ECO:0000313" key="2">
    <source>
        <dbReference type="Proteomes" id="UP000521943"/>
    </source>
</evidence>
<protein>
    <recommendedName>
        <fullName evidence="3">F-box domain-containing protein</fullName>
    </recommendedName>
</protein>
<dbReference type="AlphaFoldDB" id="A0A8H6LVT5"/>
<comment type="caution">
    <text evidence="1">The sequence shown here is derived from an EMBL/GenBank/DDBJ whole genome shotgun (WGS) entry which is preliminary data.</text>
</comment>
<name>A0A8H6LVT5_9AGAR</name>
<evidence type="ECO:0000313" key="1">
    <source>
        <dbReference type="EMBL" id="KAF6744019.1"/>
    </source>
</evidence>
<evidence type="ECO:0008006" key="3">
    <source>
        <dbReference type="Google" id="ProtNLM"/>
    </source>
</evidence>
<sequence>METDCNTFRFQDFPSDLTRSIFEASAEDLNWGCALVSKMVKSWVEPILYRQIILDKPTTVSLLHRTIVSSVSSKPPHFFASHVKSLGVFFSNDSWEELMEILATCSGISRLEFTMYLDEDLNRDDLRVGRHRAWEHLRPTSLHIPGTLFLPTHRHFHFLPWEGKTLNPIFTRITHFEIDWNSIRLTTWSWESLSLLSTLTHLCISSLANPEVVDLASSNLRSAVLYFPTSLVVCIFFIPNTHWFVRARQLVEENSGRRGNLDGRVVVAVDRDYYFAELAKGVEGRRWIEKEAIWRSGSGAEEAGKDNEEAFWEQAEALAVERARGDHQQ</sequence>
<accession>A0A8H6LVT5</accession>
<reference evidence="1 2" key="1">
    <citation type="submission" date="2020-07" db="EMBL/GenBank/DDBJ databases">
        <title>Comparative genomics of pyrophilous fungi reveals a link between fire events and developmental genes.</title>
        <authorList>
            <consortium name="DOE Joint Genome Institute"/>
            <person name="Steindorff A.S."/>
            <person name="Carver A."/>
            <person name="Calhoun S."/>
            <person name="Stillman K."/>
            <person name="Liu H."/>
            <person name="Lipzen A."/>
            <person name="Pangilinan J."/>
            <person name="Labutti K."/>
            <person name="Bruns T.D."/>
            <person name="Grigoriev I.V."/>
        </authorList>
    </citation>
    <scope>NUCLEOTIDE SEQUENCE [LARGE SCALE GENOMIC DNA]</scope>
    <source>
        <strain evidence="1 2">CBS 144469</strain>
    </source>
</reference>
<dbReference type="EMBL" id="JACGCI010000130">
    <property type="protein sequence ID" value="KAF6744019.1"/>
    <property type="molecule type" value="Genomic_DNA"/>
</dbReference>
<keyword evidence="2" id="KW-1185">Reference proteome</keyword>
<dbReference type="Proteomes" id="UP000521943">
    <property type="component" value="Unassembled WGS sequence"/>
</dbReference>
<dbReference type="OrthoDB" id="3145912at2759"/>